<reference evidence="8" key="1">
    <citation type="journal article" date="2019" name="Int. J. Syst. Evol. Microbiol.">
        <title>The Global Catalogue of Microorganisms (GCM) 10K type strain sequencing project: providing services to taxonomists for standard genome sequencing and annotation.</title>
        <authorList>
            <consortium name="The Broad Institute Genomics Platform"/>
            <consortium name="The Broad Institute Genome Sequencing Center for Infectious Disease"/>
            <person name="Wu L."/>
            <person name="Ma J."/>
        </authorList>
    </citation>
    <scope>NUCLEOTIDE SEQUENCE [LARGE SCALE GENOMIC DNA]</scope>
    <source>
        <strain evidence="8">JCM 17021</strain>
    </source>
</reference>
<dbReference type="InterPro" id="IPR006102">
    <property type="entry name" value="Ig-like_GH2"/>
</dbReference>
<dbReference type="SUPFAM" id="SSF49303">
    <property type="entry name" value="beta-Galactosidase/glucuronidase domain"/>
    <property type="match status" value="1"/>
</dbReference>
<dbReference type="InterPro" id="IPR006103">
    <property type="entry name" value="Glyco_hydro_2_cat"/>
</dbReference>
<sequence>MTNPPTPTASAQDGTYPRPQLMRPNWRELDGQWDFGFGTDPIQTHTSAIFDKSILVPFPPESPASGIGDTGYHLVAWYRRTFSALDLKEAGQREGHDRVLLHFGAVDWAADVWLNDEFLGRHEGGQSPFSFDISDSIATAGSNTLVVRAVDDPHDVSVPRGKQDWKEAPHSIWYHRTTGIWQPVWLEAVPPIRVAELTWETSIPTASVDLELSLNQYPESDTWAKVTLAFDGEVLGEARFHLLERTSQLRLSIGRQRNGQQYEELLWSPEHPRLIDANVTIERSEAILDSVSSYLGLRSVATSHRQFLLNDRPYYMRSVLSQNYWPESHLAAPDAGALRREVELIKELGFNAARVHQKAEDPRFLYWADKLGLLVWGETASAYEFNARAIGALTTEWMELVKRDRSHPSIVAWVPLNESWGVQHISHDTQQQAFSRAISDLTRALDSTRPVISNDGWEHTASDIWTIHDYDTDPDSLATRYGSADTLANLLDGYGTAGRRISITQEDSGQPIMLTEFGGVSYVDGEVEGSWGYSSANDLTEFEMQIRSQLQAVYSSPILAGFCYTQLTDTGQETNGLLWADRTAKLPIERLRRAILGEE</sequence>
<dbReference type="Pfam" id="PF00703">
    <property type="entry name" value="Glyco_hydro_2"/>
    <property type="match status" value="1"/>
</dbReference>
<dbReference type="RefSeq" id="WP_345069762.1">
    <property type="nucleotide sequence ID" value="NZ_BAABCN010000017.1"/>
</dbReference>
<dbReference type="InterPro" id="IPR008979">
    <property type="entry name" value="Galactose-bd-like_sf"/>
</dbReference>
<comment type="similarity">
    <text evidence="1">Belongs to the glycosyl hydrolase 2 family.</text>
</comment>
<dbReference type="SUPFAM" id="SSF49785">
    <property type="entry name" value="Galactose-binding domain-like"/>
    <property type="match status" value="1"/>
</dbReference>
<evidence type="ECO:0000256" key="2">
    <source>
        <dbReference type="ARBA" id="ARBA00022801"/>
    </source>
</evidence>
<feature type="domain" description="Beta-mannosidase-like galactose-binding" evidence="6">
    <location>
        <begin position="77"/>
        <end position="151"/>
    </location>
</feature>
<dbReference type="InterPro" id="IPR017853">
    <property type="entry name" value="GH"/>
</dbReference>
<dbReference type="PANTHER" id="PTHR42732">
    <property type="entry name" value="BETA-GALACTOSIDASE"/>
    <property type="match status" value="1"/>
</dbReference>
<feature type="domain" description="Glycoside hydrolase family 2 catalytic" evidence="5">
    <location>
        <begin position="303"/>
        <end position="473"/>
    </location>
</feature>
<evidence type="ECO:0000259" key="5">
    <source>
        <dbReference type="Pfam" id="PF02836"/>
    </source>
</evidence>
<evidence type="ECO:0000256" key="3">
    <source>
        <dbReference type="SAM" id="MobiDB-lite"/>
    </source>
</evidence>
<evidence type="ECO:0000256" key="1">
    <source>
        <dbReference type="ARBA" id="ARBA00007401"/>
    </source>
</evidence>
<accession>A0ABP7L7J6</accession>
<dbReference type="Pfam" id="PF02836">
    <property type="entry name" value="Glyco_hydro_2_C"/>
    <property type="match status" value="1"/>
</dbReference>
<evidence type="ECO:0000259" key="6">
    <source>
        <dbReference type="Pfam" id="PF22666"/>
    </source>
</evidence>
<evidence type="ECO:0000313" key="7">
    <source>
        <dbReference type="EMBL" id="GAA3895305.1"/>
    </source>
</evidence>
<evidence type="ECO:0000313" key="8">
    <source>
        <dbReference type="Proteomes" id="UP001501803"/>
    </source>
</evidence>
<dbReference type="EMBL" id="BAABCN010000017">
    <property type="protein sequence ID" value="GAA3895305.1"/>
    <property type="molecule type" value="Genomic_DNA"/>
</dbReference>
<keyword evidence="2 7" id="KW-0378">Hydrolase</keyword>
<gene>
    <name evidence="7" type="ORF">GCM10022381_41040</name>
</gene>
<dbReference type="GO" id="GO:0016787">
    <property type="term" value="F:hydrolase activity"/>
    <property type="evidence" value="ECO:0007669"/>
    <property type="project" value="UniProtKB-KW"/>
</dbReference>
<dbReference type="Proteomes" id="UP001501803">
    <property type="component" value="Unassembled WGS sequence"/>
</dbReference>
<evidence type="ECO:0000259" key="4">
    <source>
        <dbReference type="Pfam" id="PF00703"/>
    </source>
</evidence>
<organism evidence="7 8">
    <name type="scientific">Leifsonia kafniensis</name>
    <dbReference type="NCBI Taxonomy" id="475957"/>
    <lineage>
        <taxon>Bacteria</taxon>
        <taxon>Bacillati</taxon>
        <taxon>Actinomycetota</taxon>
        <taxon>Actinomycetes</taxon>
        <taxon>Micrococcales</taxon>
        <taxon>Microbacteriaceae</taxon>
        <taxon>Leifsonia</taxon>
    </lineage>
</organism>
<proteinExistence type="inferred from homology"/>
<feature type="region of interest" description="Disordered" evidence="3">
    <location>
        <begin position="1"/>
        <end position="21"/>
    </location>
</feature>
<protein>
    <submittedName>
        <fullName evidence="7">Glycoside hydrolase family 2 TIM barrel-domain containing protein</fullName>
    </submittedName>
</protein>
<name>A0ABP7L7J6_9MICO</name>
<keyword evidence="8" id="KW-1185">Reference proteome</keyword>
<dbReference type="InterPro" id="IPR051913">
    <property type="entry name" value="GH2_Domain-Containing"/>
</dbReference>
<dbReference type="SUPFAM" id="SSF51445">
    <property type="entry name" value="(Trans)glycosidases"/>
    <property type="match status" value="1"/>
</dbReference>
<dbReference type="Pfam" id="PF22666">
    <property type="entry name" value="Glyco_hydro_2_N2"/>
    <property type="match status" value="1"/>
</dbReference>
<dbReference type="Gene3D" id="2.60.120.260">
    <property type="entry name" value="Galactose-binding domain-like"/>
    <property type="match status" value="1"/>
</dbReference>
<dbReference type="InterPro" id="IPR054593">
    <property type="entry name" value="Beta-mannosidase-like_N2"/>
</dbReference>
<dbReference type="InterPro" id="IPR036156">
    <property type="entry name" value="Beta-gal/glucu_dom_sf"/>
</dbReference>
<feature type="domain" description="Glycoside hydrolase family 2 immunoglobulin-like beta-sandwich" evidence="4">
    <location>
        <begin position="199"/>
        <end position="298"/>
    </location>
</feature>
<dbReference type="PANTHER" id="PTHR42732:SF3">
    <property type="entry name" value="HYDROLASE"/>
    <property type="match status" value="1"/>
</dbReference>
<dbReference type="Gene3D" id="3.20.20.80">
    <property type="entry name" value="Glycosidases"/>
    <property type="match status" value="1"/>
</dbReference>
<comment type="caution">
    <text evidence="7">The sequence shown here is derived from an EMBL/GenBank/DDBJ whole genome shotgun (WGS) entry which is preliminary data.</text>
</comment>